<proteinExistence type="inferred from homology"/>
<evidence type="ECO:0000313" key="8">
    <source>
        <dbReference type="EMBL" id="VIO54736.1"/>
    </source>
</evidence>
<name>A0A4E9DR07_GIBZA</name>
<evidence type="ECO:0008006" key="9">
    <source>
        <dbReference type="Google" id="ProtNLM"/>
    </source>
</evidence>
<evidence type="ECO:0000256" key="5">
    <source>
        <dbReference type="SAM" id="MobiDB-lite"/>
    </source>
</evidence>
<dbReference type="InterPro" id="IPR007109">
    <property type="entry name" value="Brix"/>
</dbReference>
<evidence type="ECO:0000256" key="3">
    <source>
        <dbReference type="ARBA" id="ARBA00022912"/>
    </source>
</evidence>
<keyword evidence="1" id="KW-0479">Metal-binding</keyword>
<dbReference type="PROSITE" id="PS50833">
    <property type="entry name" value="BRIX"/>
    <property type="match status" value="1"/>
</dbReference>
<feature type="domain" description="Brix" evidence="6">
    <location>
        <begin position="32"/>
        <end position="346"/>
    </location>
</feature>
<accession>A0A4E9DR07</accession>
<dbReference type="Pfam" id="PF00481">
    <property type="entry name" value="PP2C"/>
    <property type="match status" value="1"/>
</dbReference>
<reference evidence="8" key="1">
    <citation type="submission" date="2019-04" db="EMBL/GenBank/DDBJ databases">
        <authorList>
            <person name="Melise S."/>
            <person name="Noan J."/>
            <person name="Okalmin O."/>
        </authorList>
    </citation>
    <scope>NUCLEOTIDE SEQUENCE</scope>
    <source>
        <strain evidence="8">FN9</strain>
    </source>
</reference>
<feature type="compositionally biased region" description="Acidic residues" evidence="5">
    <location>
        <begin position="402"/>
        <end position="412"/>
    </location>
</feature>
<dbReference type="GO" id="GO:0019843">
    <property type="term" value="F:rRNA binding"/>
    <property type="evidence" value="ECO:0007669"/>
    <property type="project" value="InterPro"/>
</dbReference>
<dbReference type="GO" id="GO:0046872">
    <property type="term" value="F:metal ion binding"/>
    <property type="evidence" value="ECO:0007669"/>
    <property type="project" value="UniProtKB-KW"/>
</dbReference>
<evidence type="ECO:0000256" key="1">
    <source>
        <dbReference type="ARBA" id="ARBA00022723"/>
    </source>
</evidence>
<keyword evidence="2 4" id="KW-0378">Hydrolase</keyword>
<feature type="region of interest" description="Disordered" evidence="5">
    <location>
        <begin position="373"/>
        <end position="412"/>
    </location>
</feature>
<feature type="compositionally biased region" description="Basic and acidic residues" evidence="5">
    <location>
        <begin position="373"/>
        <end position="401"/>
    </location>
</feature>
<dbReference type="PROSITE" id="PS51746">
    <property type="entry name" value="PPM_2"/>
    <property type="match status" value="1"/>
</dbReference>
<dbReference type="PANTHER" id="PTHR12661:SF5">
    <property type="entry name" value="SUPPRESSOR OF SWI4 1 HOMOLOG"/>
    <property type="match status" value="1"/>
</dbReference>
<evidence type="ECO:0000256" key="2">
    <source>
        <dbReference type="ARBA" id="ARBA00022801"/>
    </source>
</evidence>
<comment type="similarity">
    <text evidence="4">Belongs to the PP2C family.</text>
</comment>
<dbReference type="SMART" id="SM00332">
    <property type="entry name" value="PP2Cc"/>
    <property type="match status" value="1"/>
</dbReference>
<dbReference type="InterPro" id="IPR045112">
    <property type="entry name" value="PPAN-like"/>
</dbReference>
<keyword evidence="3 4" id="KW-0904">Protein phosphatase</keyword>
<dbReference type="PANTHER" id="PTHR12661">
    <property type="entry name" value="PETER PAN-RELATED"/>
    <property type="match status" value="1"/>
</dbReference>
<dbReference type="AlphaFoldDB" id="A0A4E9DR07"/>
<evidence type="ECO:0000259" key="7">
    <source>
        <dbReference type="PROSITE" id="PS51746"/>
    </source>
</evidence>
<sequence length="931" mass="103077">MARKRTKKRTHLGASNPDVDSAGHASAKDPKSMVIRIGAGEVGSSVSQLAADVRKVMEPGTASRLKERRGNRLKDYAVMCGPLGVTHLMLFSRSETGNTNLRMALTPRGPTLNFRVEKYSLCKDVQRAQKHPKGGGKEFITPPLLVMNNFTRPDSDNKSKVPRHLESLATTVFQSLFPPINPQATPLKSIRRVLLLNRETSEEDDGTFIVNFRHYAITTKSTTVSKPLRRLNAAEQFVTSKTNRKGKMPNLGKLEDVADFLIGGEAGDGYMTDATSGSEMDTDAEVEILDSTTRKVLSAKARQAAAQNETEPEAEEENVERRAVKLVELGPRMRLRLTKVEEGLASGKVMWHEYIHKNKDEIKELEKRWEQRRQEKDARKKEQKANVERKKAAKTKDGNKGEDDDEEDEFEYDSDMDVDEFDSEGLAGDAEFKVNEKMEEDGDQQQQEIMFRVTTRSLRSSGLALKRVPFSTRFSSTQTSTSTSGNARYVWSATAILGAGSGAYIFSGKSTTVKASNNEVPQLSEYHTEEQIPVNSPVKSIILEDANAKLREDAHTFVFDGHAGVKGRVDFARLGSNNPIEDDWDLKIAKGVGGTKTLYAGVYDGHAGWATSQVLRNALVPYVSGALSSLTPTTSTELVDDAIQKAFVRLDKRIFDTALKAVESGLDQGTASVISAVAPAIAGSCALLTMYEPVTSTLRTAVAGDSRAVRGAWSSNANKYETDILSIDQTGFNQLEVERLDKEHPGQLHSMLNLDSGRLFGLAVTRAFGDHRLKWPAKVIRKVQDDYYGTPPRPNYTTPPYLTARPEVTTRKIQTEDFVILGSDGLWDMISNEDAVTCISRWLSAKKSGKPEPFKETKFEGKLEDGWQATPEHHVIEDLDNAAVCLVKNAFGGSRRGLFLGAMTTYAPMSRNVRDDITVQIIFFKDPYEKK</sequence>
<organism evidence="8">
    <name type="scientific">Gibberella zeae</name>
    <name type="common">Wheat head blight fungus</name>
    <name type="synonym">Fusarium graminearum</name>
    <dbReference type="NCBI Taxonomy" id="5518"/>
    <lineage>
        <taxon>Eukaryota</taxon>
        <taxon>Fungi</taxon>
        <taxon>Dikarya</taxon>
        <taxon>Ascomycota</taxon>
        <taxon>Pezizomycotina</taxon>
        <taxon>Sordariomycetes</taxon>
        <taxon>Hypocreomycetidae</taxon>
        <taxon>Hypocreales</taxon>
        <taxon>Nectriaceae</taxon>
        <taxon>Fusarium</taxon>
    </lineage>
</organism>
<dbReference type="Pfam" id="PF04427">
    <property type="entry name" value="Brix"/>
    <property type="match status" value="1"/>
</dbReference>
<dbReference type="InterPro" id="IPR000222">
    <property type="entry name" value="PP2C_BS"/>
</dbReference>
<evidence type="ECO:0000259" key="6">
    <source>
        <dbReference type="PROSITE" id="PS50833"/>
    </source>
</evidence>
<evidence type="ECO:0000256" key="4">
    <source>
        <dbReference type="RuleBase" id="RU003465"/>
    </source>
</evidence>
<feature type="compositionally biased region" description="Basic residues" evidence="5">
    <location>
        <begin position="1"/>
        <end position="11"/>
    </location>
</feature>
<dbReference type="SMART" id="SM00879">
    <property type="entry name" value="Brix"/>
    <property type="match status" value="1"/>
</dbReference>
<dbReference type="GO" id="GO:0004721">
    <property type="term" value="F:phosphoprotein phosphatase activity"/>
    <property type="evidence" value="ECO:0007669"/>
    <property type="project" value="UniProtKB-KW"/>
</dbReference>
<feature type="domain" description="PPM-type phosphatase" evidence="7">
    <location>
        <begin position="566"/>
        <end position="924"/>
    </location>
</feature>
<feature type="region of interest" description="Disordered" evidence="5">
    <location>
        <begin position="300"/>
        <end position="320"/>
    </location>
</feature>
<dbReference type="CDD" id="cd00143">
    <property type="entry name" value="PP2Cc"/>
    <property type="match status" value="1"/>
</dbReference>
<dbReference type="InterPro" id="IPR036457">
    <property type="entry name" value="PPM-type-like_dom_sf"/>
</dbReference>
<dbReference type="InterPro" id="IPR001932">
    <property type="entry name" value="PPM-type_phosphatase-like_dom"/>
</dbReference>
<dbReference type="GO" id="GO:0000027">
    <property type="term" value="P:ribosomal large subunit assembly"/>
    <property type="evidence" value="ECO:0007669"/>
    <property type="project" value="TreeGrafter"/>
</dbReference>
<dbReference type="Gene3D" id="3.60.40.10">
    <property type="entry name" value="PPM-type phosphatase domain"/>
    <property type="match status" value="1"/>
</dbReference>
<dbReference type="EMBL" id="CAAKMV010000110">
    <property type="protein sequence ID" value="VIO54736.1"/>
    <property type="molecule type" value="Genomic_DNA"/>
</dbReference>
<dbReference type="GO" id="GO:0006364">
    <property type="term" value="P:rRNA processing"/>
    <property type="evidence" value="ECO:0007669"/>
    <property type="project" value="InterPro"/>
</dbReference>
<dbReference type="SUPFAM" id="SSF81606">
    <property type="entry name" value="PP2C-like"/>
    <property type="match status" value="1"/>
</dbReference>
<dbReference type="PROSITE" id="PS01032">
    <property type="entry name" value="PPM_1"/>
    <property type="match status" value="1"/>
</dbReference>
<protein>
    <recommendedName>
        <fullName evidence="9">Brix domain-containing protein</fullName>
    </recommendedName>
</protein>
<feature type="region of interest" description="Disordered" evidence="5">
    <location>
        <begin position="1"/>
        <end position="30"/>
    </location>
</feature>
<gene>
    <name evidence="8" type="ORF">FUG_LOCUS133234</name>
</gene>
<dbReference type="GO" id="GO:0030687">
    <property type="term" value="C:preribosome, large subunit precursor"/>
    <property type="evidence" value="ECO:0007669"/>
    <property type="project" value="TreeGrafter"/>
</dbReference>